<feature type="chain" id="PRO_5043786695" description="Secreted protein" evidence="2">
    <location>
        <begin position="20"/>
        <end position="122"/>
    </location>
</feature>
<feature type="signal peptide" evidence="2">
    <location>
        <begin position="1"/>
        <end position="19"/>
    </location>
</feature>
<organism evidence="3 4">
    <name type="scientific">Pristionchus fissidentatus</name>
    <dbReference type="NCBI Taxonomy" id="1538716"/>
    <lineage>
        <taxon>Eukaryota</taxon>
        <taxon>Metazoa</taxon>
        <taxon>Ecdysozoa</taxon>
        <taxon>Nematoda</taxon>
        <taxon>Chromadorea</taxon>
        <taxon>Rhabditida</taxon>
        <taxon>Rhabditina</taxon>
        <taxon>Diplogasteromorpha</taxon>
        <taxon>Diplogasteroidea</taxon>
        <taxon>Neodiplogasteridae</taxon>
        <taxon>Pristionchus</taxon>
    </lineage>
</organism>
<gene>
    <name evidence="3" type="ORF">PFISCL1PPCAC_20410</name>
</gene>
<name>A0AAV5WFH7_9BILA</name>
<feature type="compositionally biased region" description="Low complexity" evidence="1">
    <location>
        <begin position="89"/>
        <end position="103"/>
    </location>
</feature>
<keyword evidence="2" id="KW-0732">Signal</keyword>
<evidence type="ECO:0000256" key="1">
    <source>
        <dbReference type="SAM" id="MobiDB-lite"/>
    </source>
</evidence>
<evidence type="ECO:0008006" key="5">
    <source>
        <dbReference type="Google" id="ProtNLM"/>
    </source>
</evidence>
<dbReference type="AlphaFoldDB" id="A0AAV5WFH7"/>
<sequence>VMKQTVLVLLFVLLVTALGEQMTTVRAPEASTSTNSSGQSGFFSTAINYIEMGLKRIFGFKDDSINNSTSVAGESELLRALSKSSTDKTQQLLTGGSGSLTTVTPPPGVIVVKEDATTQRKH</sequence>
<evidence type="ECO:0000256" key="2">
    <source>
        <dbReference type="SAM" id="SignalP"/>
    </source>
</evidence>
<dbReference type="EMBL" id="BTSY01000005">
    <property type="protein sequence ID" value="GMT29113.1"/>
    <property type="molecule type" value="Genomic_DNA"/>
</dbReference>
<dbReference type="Proteomes" id="UP001432322">
    <property type="component" value="Unassembled WGS sequence"/>
</dbReference>
<reference evidence="3" key="1">
    <citation type="submission" date="2023-10" db="EMBL/GenBank/DDBJ databases">
        <title>Genome assembly of Pristionchus species.</title>
        <authorList>
            <person name="Yoshida K."/>
            <person name="Sommer R.J."/>
        </authorList>
    </citation>
    <scope>NUCLEOTIDE SEQUENCE</scope>
    <source>
        <strain evidence="3">RS5133</strain>
    </source>
</reference>
<evidence type="ECO:0000313" key="3">
    <source>
        <dbReference type="EMBL" id="GMT29113.1"/>
    </source>
</evidence>
<comment type="caution">
    <text evidence="3">The sequence shown here is derived from an EMBL/GenBank/DDBJ whole genome shotgun (WGS) entry which is preliminary data.</text>
</comment>
<evidence type="ECO:0000313" key="4">
    <source>
        <dbReference type="Proteomes" id="UP001432322"/>
    </source>
</evidence>
<feature type="region of interest" description="Disordered" evidence="1">
    <location>
        <begin position="84"/>
        <end position="107"/>
    </location>
</feature>
<keyword evidence="4" id="KW-1185">Reference proteome</keyword>
<feature type="non-terminal residue" evidence="3">
    <location>
        <position position="1"/>
    </location>
</feature>
<protein>
    <recommendedName>
        <fullName evidence="5">Secreted protein</fullName>
    </recommendedName>
</protein>
<proteinExistence type="predicted"/>
<accession>A0AAV5WFH7</accession>